<dbReference type="EMBL" id="PGOL01004672">
    <property type="protein sequence ID" value="PKI36839.1"/>
    <property type="molecule type" value="Genomic_DNA"/>
</dbReference>
<accession>A0A2I0HYR3</accession>
<dbReference type="STRING" id="22663.A0A2I0HYR3"/>
<dbReference type="PANTHER" id="PTHR35476:SF2">
    <property type="entry name" value="MUCIN-LIKE PROTEIN"/>
    <property type="match status" value="1"/>
</dbReference>
<evidence type="ECO:0000313" key="2">
    <source>
        <dbReference type="Proteomes" id="UP000233551"/>
    </source>
</evidence>
<dbReference type="PANTHER" id="PTHR35476">
    <property type="entry name" value="MUCIN-LIKE PROTEIN"/>
    <property type="match status" value="1"/>
</dbReference>
<keyword evidence="2" id="KW-1185">Reference proteome</keyword>
<dbReference type="Proteomes" id="UP000233551">
    <property type="component" value="Unassembled WGS sequence"/>
</dbReference>
<gene>
    <name evidence="1" type="ORF">CRG98_042788</name>
</gene>
<protein>
    <submittedName>
        <fullName evidence="1">Uncharacterized protein</fullName>
    </submittedName>
</protein>
<dbReference type="OrthoDB" id="547043at2759"/>
<dbReference type="AlphaFoldDB" id="A0A2I0HYR3"/>
<evidence type="ECO:0000313" key="1">
    <source>
        <dbReference type="EMBL" id="PKI36839.1"/>
    </source>
</evidence>
<dbReference type="GeneID" id="116211662"/>
<comment type="caution">
    <text evidence="1">The sequence shown here is derived from an EMBL/GenBank/DDBJ whole genome shotgun (WGS) entry which is preliminary data.</text>
</comment>
<proteinExistence type="predicted"/>
<organism evidence="1 2">
    <name type="scientific">Punica granatum</name>
    <name type="common">Pomegranate</name>
    <dbReference type="NCBI Taxonomy" id="22663"/>
    <lineage>
        <taxon>Eukaryota</taxon>
        <taxon>Viridiplantae</taxon>
        <taxon>Streptophyta</taxon>
        <taxon>Embryophyta</taxon>
        <taxon>Tracheophyta</taxon>
        <taxon>Spermatophyta</taxon>
        <taxon>Magnoliopsida</taxon>
        <taxon>eudicotyledons</taxon>
        <taxon>Gunneridae</taxon>
        <taxon>Pentapetalae</taxon>
        <taxon>rosids</taxon>
        <taxon>malvids</taxon>
        <taxon>Myrtales</taxon>
        <taxon>Lythraceae</taxon>
        <taxon>Punica</taxon>
    </lineage>
</organism>
<sequence>MQAFQRITKSAAVSSSARAQLVAICCSSGRAVFSFAARSLSTSRNGDDEWNDVWESAWLPDDLSPSKSRAPWEADVNFPSPETPAVVLPSDADAATKAFVEEMNENWDERRGSGKDRKRLENQQQESGDSLYSMENMKKDYRLRKQRIHAGLWMKEIDKQEEAKFNDSVAGDDIEKLLDSCSDIFDSPSNVLENMDMASSTEFKNKPDGWETTSKSQDGNVWEMTQREEDILLQEFERRIAYSKFQIASFIKSHIFSRRRPIDGWKYMVEVIGPNAQKGKGSAPRVPSLADPSTQPFKEERIPIASSTRTSYKGR</sequence>
<reference evidence="1 2" key="1">
    <citation type="submission" date="2017-11" db="EMBL/GenBank/DDBJ databases">
        <title>De-novo sequencing of pomegranate (Punica granatum L.) genome.</title>
        <authorList>
            <person name="Akparov Z."/>
            <person name="Amiraslanov A."/>
            <person name="Hajiyeva S."/>
            <person name="Abbasov M."/>
            <person name="Kaur K."/>
            <person name="Hamwieh A."/>
            <person name="Solovyev V."/>
            <person name="Salamov A."/>
            <person name="Braich B."/>
            <person name="Kosarev P."/>
            <person name="Mahmoud A."/>
            <person name="Hajiyev E."/>
            <person name="Babayeva S."/>
            <person name="Izzatullayeva V."/>
            <person name="Mammadov A."/>
            <person name="Mammadov A."/>
            <person name="Sharifova S."/>
            <person name="Ojaghi J."/>
            <person name="Eynullazada K."/>
            <person name="Bayramov B."/>
            <person name="Abdulazimova A."/>
            <person name="Shahmuradov I."/>
        </authorList>
    </citation>
    <scope>NUCLEOTIDE SEQUENCE [LARGE SCALE GENOMIC DNA]</scope>
    <source>
        <strain evidence="2">cv. AG2017</strain>
        <tissue evidence="1">Leaf</tissue>
    </source>
</reference>
<name>A0A2I0HYR3_PUNGR</name>
<dbReference type="InterPro" id="IPR052851">
    <property type="entry name" value="GCD1_mitochondrial"/>
</dbReference>